<name>A0ABW1PK58_9FLAO</name>
<organism evidence="1 2">
    <name type="scientific">Flavobacterium qiangtangense</name>
    <dbReference type="NCBI Taxonomy" id="1442595"/>
    <lineage>
        <taxon>Bacteria</taxon>
        <taxon>Pseudomonadati</taxon>
        <taxon>Bacteroidota</taxon>
        <taxon>Flavobacteriia</taxon>
        <taxon>Flavobacteriales</taxon>
        <taxon>Flavobacteriaceae</taxon>
        <taxon>Flavobacterium</taxon>
    </lineage>
</organism>
<gene>
    <name evidence="1" type="ORF">ACFPVY_03440</name>
</gene>
<protein>
    <recommendedName>
        <fullName evidence="3">Response regulator</fullName>
    </recommendedName>
</protein>
<dbReference type="RefSeq" id="WP_379790345.1">
    <property type="nucleotide sequence ID" value="NZ_JBHSQB010000004.1"/>
</dbReference>
<evidence type="ECO:0000313" key="2">
    <source>
        <dbReference type="Proteomes" id="UP001596287"/>
    </source>
</evidence>
<dbReference type="EMBL" id="JBHSQB010000004">
    <property type="protein sequence ID" value="MFC6095689.1"/>
    <property type="molecule type" value="Genomic_DNA"/>
</dbReference>
<evidence type="ECO:0000313" key="1">
    <source>
        <dbReference type="EMBL" id="MFC6095689.1"/>
    </source>
</evidence>
<proteinExistence type="predicted"/>
<dbReference type="Gene3D" id="3.40.50.2300">
    <property type="match status" value="1"/>
</dbReference>
<accession>A0ABW1PK58</accession>
<evidence type="ECO:0008006" key="3">
    <source>
        <dbReference type="Google" id="ProtNLM"/>
    </source>
</evidence>
<keyword evidence="2" id="KW-1185">Reference proteome</keyword>
<dbReference type="Proteomes" id="UP001596287">
    <property type="component" value="Unassembled WGS sequence"/>
</dbReference>
<sequence>MSIKRLLYIDDNKLDSQIDNLRKKLKRLGFDLNETFLHLNDDFKTKDENSGHAILDKSKIQSYITENLVNESYDIVASDYDFKDANLDGFELLKWIKNECTSKKYRLRRAKFCLYSAEQDKVAKTFSTPEQVKKLIKLKIDDFIDRTRIPDELTQLFTAQQKNFYFKEHLVSYLEKHGEETFTSVYPKFKGKKLSEIANEIDKDLPNGIEFQKSLVELTVAHLIDLNNLNNE</sequence>
<reference evidence="2" key="1">
    <citation type="journal article" date="2019" name="Int. J. Syst. Evol. Microbiol.">
        <title>The Global Catalogue of Microorganisms (GCM) 10K type strain sequencing project: providing services to taxonomists for standard genome sequencing and annotation.</title>
        <authorList>
            <consortium name="The Broad Institute Genomics Platform"/>
            <consortium name="The Broad Institute Genome Sequencing Center for Infectious Disease"/>
            <person name="Wu L."/>
            <person name="Ma J."/>
        </authorList>
    </citation>
    <scope>NUCLEOTIDE SEQUENCE [LARGE SCALE GENOMIC DNA]</scope>
    <source>
        <strain evidence="2">CCUG 49679</strain>
    </source>
</reference>
<comment type="caution">
    <text evidence="1">The sequence shown here is derived from an EMBL/GenBank/DDBJ whole genome shotgun (WGS) entry which is preliminary data.</text>
</comment>